<protein>
    <recommendedName>
        <fullName evidence="2">SpoVT-AbrB domain-containing protein</fullName>
    </recommendedName>
</protein>
<dbReference type="Gene3D" id="2.10.260.10">
    <property type="match status" value="1"/>
</dbReference>
<feature type="domain" description="SpoVT-AbrB" evidence="2">
    <location>
        <begin position="25"/>
        <end position="70"/>
    </location>
</feature>
<dbReference type="HOGENOM" id="CLU_105826_0_0_9"/>
<dbReference type="EMBL" id="ABCC02000041">
    <property type="protein sequence ID" value="EDP14157.1"/>
    <property type="molecule type" value="Genomic_DNA"/>
</dbReference>
<dbReference type="InterPro" id="IPR037914">
    <property type="entry name" value="SpoVT-AbrB_sf"/>
</dbReference>
<dbReference type="SMART" id="SM00966">
    <property type="entry name" value="SpoVT_AbrB"/>
    <property type="match status" value="1"/>
</dbReference>
<dbReference type="SUPFAM" id="SSF89447">
    <property type="entry name" value="AbrB/MazE/MraZ-like"/>
    <property type="match status" value="1"/>
</dbReference>
<dbReference type="PaxDb" id="411902-CLOBOL_05549"/>
<dbReference type="GO" id="GO:0003677">
    <property type="term" value="F:DNA binding"/>
    <property type="evidence" value="ECO:0007669"/>
    <property type="project" value="UniProtKB-UniRule"/>
</dbReference>
<reference evidence="3 4" key="2">
    <citation type="submission" date="2007-09" db="EMBL/GenBank/DDBJ databases">
        <title>Draft genome sequence of Clostridium bolteae (ATCC BAA-613).</title>
        <authorList>
            <person name="Sudarsanam P."/>
            <person name="Ley R."/>
            <person name="Guruge J."/>
            <person name="Turnbaugh P.J."/>
            <person name="Mahowald M."/>
            <person name="Liep D."/>
            <person name="Gordon J."/>
        </authorList>
    </citation>
    <scope>NUCLEOTIDE SEQUENCE [LARGE SCALE GENOMIC DNA]</scope>
    <source>
        <strain evidence="4">ATCC BAA-613 / DSM 15670 / CCUG 46953 / JCM 12243 / WAL 16351</strain>
    </source>
</reference>
<evidence type="ECO:0000313" key="3">
    <source>
        <dbReference type="EMBL" id="EDP14157.1"/>
    </source>
</evidence>
<dbReference type="AlphaFoldDB" id="A8S008"/>
<reference evidence="3 4" key="1">
    <citation type="submission" date="2007-08" db="EMBL/GenBank/DDBJ databases">
        <authorList>
            <person name="Fulton L."/>
            <person name="Clifton S."/>
            <person name="Fulton B."/>
            <person name="Xu J."/>
            <person name="Minx P."/>
            <person name="Pepin K.H."/>
            <person name="Johnson M."/>
            <person name="Thiruvilangam P."/>
            <person name="Bhonagiri V."/>
            <person name="Nash W.E."/>
            <person name="Mardis E.R."/>
            <person name="Wilson R.K."/>
        </authorList>
    </citation>
    <scope>NUCLEOTIDE SEQUENCE [LARGE SCALE GENOMIC DNA]</scope>
    <source>
        <strain evidence="4">ATCC BAA-613 / DSM 15670 / CCUG 46953 / JCM 12243 / WAL 16351</strain>
    </source>
</reference>
<evidence type="ECO:0000313" key="4">
    <source>
        <dbReference type="Proteomes" id="UP000005396"/>
    </source>
</evidence>
<dbReference type="PANTHER" id="PTHR36432:SF1">
    <property type="entry name" value="STAGE V SPORULATION PROTEIN T"/>
    <property type="match status" value="1"/>
</dbReference>
<gene>
    <name evidence="3" type="ORF">CLOBOL_05549</name>
</gene>
<dbReference type="PROSITE" id="PS51740">
    <property type="entry name" value="SPOVT_ABRB"/>
    <property type="match status" value="1"/>
</dbReference>
<dbReference type="InterPro" id="IPR052731">
    <property type="entry name" value="B_subtilis_Trans_State_Reg"/>
</dbReference>
<evidence type="ECO:0000256" key="1">
    <source>
        <dbReference type="PROSITE-ProRule" id="PRU01076"/>
    </source>
</evidence>
<evidence type="ECO:0000259" key="2">
    <source>
        <dbReference type="PROSITE" id="PS51740"/>
    </source>
</evidence>
<dbReference type="InterPro" id="IPR007159">
    <property type="entry name" value="SpoVT-AbrB_dom"/>
</dbReference>
<name>A8S008_ENTBW</name>
<dbReference type="NCBIfam" id="TIGR01439">
    <property type="entry name" value="lp_hng_hel_AbrB"/>
    <property type="match status" value="1"/>
</dbReference>
<dbReference type="eggNOG" id="COG2002">
    <property type="taxonomic scope" value="Bacteria"/>
</dbReference>
<accession>A8S008</accession>
<keyword evidence="1" id="KW-0238">DNA-binding</keyword>
<sequence>MPTSVFPFLIKSPASGGNGEIMNSGMIRRIDDLGRIVIPKEIRKNLHIQDGEPLEINVMDRSIMLTPYSPLPALSIQSDLFLRVMAKELKTGTAICSSTAILSYRNVSLYRDCSLSDEIRSRIQSQQQYEYDPEKPIYLETAHICPVNALYLIGTPAKPIGAVVLIRKNDIDLLPEQKSIARIAAQILTELTKD</sequence>
<comment type="caution">
    <text evidence="3">The sequence shown here is derived from an EMBL/GenBank/DDBJ whole genome shotgun (WGS) entry which is preliminary data.</text>
</comment>
<dbReference type="Pfam" id="PF04014">
    <property type="entry name" value="MazE_antitoxin"/>
    <property type="match status" value="1"/>
</dbReference>
<proteinExistence type="predicted"/>
<organism evidence="3 4">
    <name type="scientific">Enterocloster bolteae (strain ATCC BAA-613 / DSM 15670 / CCUG 46953 / JCM 12243 / WAL 16351)</name>
    <name type="common">Clostridium bolteae</name>
    <dbReference type="NCBI Taxonomy" id="411902"/>
    <lineage>
        <taxon>Bacteria</taxon>
        <taxon>Bacillati</taxon>
        <taxon>Bacillota</taxon>
        <taxon>Clostridia</taxon>
        <taxon>Lachnospirales</taxon>
        <taxon>Lachnospiraceae</taxon>
        <taxon>Enterocloster</taxon>
    </lineage>
</organism>
<dbReference type="Proteomes" id="UP000005396">
    <property type="component" value="Unassembled WGS sequence"/>
</dbReference>
<dbReference type="PANTHER" id="PTHR36432">
    <property type="match status" value="1"/>
</dbReference>